<dbReference type="AlphaFoldDB" id="A0A1H9W9T0"/>
<dbReference type="EMBL" id="FOFR01000031">
    <property type="protein sequence ID" value="SES30541.1"/>
    <property type="molecule type" value="Genomic_DNA"/>
</dbReference>
<dbReference type="RefSeq" id="WP_089961352.1">
    <property type="nucleotide sequence ID" value="NZ_FOFR01000031.1"/>
</dbReference>
<organism evidence="1 2">
    <name type="scientific">Lentzea xinjiangensis</name>
    <dbReference type="NCBI Taxonomy" id="402600"/>
    <lineage>
        <taxon>Bacteria</taxon>
        <taxon>Bacillati</taxon>
        <taxon>Actinomycetota</taxon>
        <taxon>Actinomycetes</taxon>
        <taxon>Pseudonocardiales</taxon>
        <taxon>Pseudonocardiaceae</taxon>
        <taxon>Lentzea</taxon>
    </lineage>
</organism>
<evidence type="ECO:0000313" key="1">
    <source>
        <dbReference type="EMBL" id="SES30541.1"/>
    </source>
</evidence>
<keyword evidence="2" id="KW-1185">Reference proteome</keyword>
<sequence>MTATEAEEQADTLLREGKLRQAAATYADAVDHVARQFPSETGRLLGLRHRLAWTLLRTGRADEVIALYERNRTPFDHHTWRVLGDLYLRASRLEEAHHSYATVLDWIQRRLVREYVAMLVLADTIGCLLRQGVALTALAPLRRELHDLAALHRRKSIGLPLLWTCLADVHDALGQPGTAGAYRERYLAYWEWYLGPDHISVVTLKAAHERGGGPCTSS</sequence>
<dbReference type="SUPFAM" id="SSF48452">
    <property type="entry name" value="TPR-like"/>
    <property type="match status" value="1"/>
</dbReference>
<gene>
    <name evidence="1" type="ORF">SAMN05216188_13185</name>
</gene>
<dbReference type="STRING" id="402600.SAMN05216188_13185"/>
<accession>A0A1H9W9T0</accession>
<dbReference type="OrthoDB" id="3701139at2"/>
<dbReference type="Proteomes" id="UP000199352">
    <property type="component" value="Unassembled WGS sequence"/>
</dbReference>
<evidence type="ECO:0000313" key="2">
    <source>
        <dbReference type="Proteomes" id="UP000199352"/>
    </source>
</evidence>
<name>A0A1H9W9T0_9PSEU</name>
<protein>
    <recommendedName>
        <fullName evidence="3">Tetratricopeptide repeat-containing protein</fullName>
    </recommendedName>
</protein>
<evidence type="ECO:0008006" key="3">
    <source>
        <dbReference type="Google" id="ProtNLM"/>
    </source>
</evidence>
<proteinExistence type="predicted"/>
<reference evidence="2" key="1">
    <citation type="submission" date="2016-10" db="EMBL/GenBank/DDBJ databases">
        <authorList>
            <person name="Varghese N."/>
            <person name="Submissions S."/>
        </authorList>
    </citation>
    <scope>NUCLEOTIDE SEQUENCE [LARGE SCALE GENOMIC DNA]</scope>
    <source>
        <strain evidence="2">CGMCC 4.3525</strain>
    </source>
</reference>
<dbReference type="InterPro" id="IPR011990">
    <property type="entry name" value="TPR-like_helical_dom_sf"/>
</dbReference>
<dbReference type="Gene3D" id="1.25.40.10">
    <property type="entry name" value="Tetratricopeptide repeat domain"/>
    <property type="match status" value="1"/>
</dbReference>